<keyword evidence="4" id="KW-0496">Mitochondrion</keyword>
<evidence type="ECO:0000256" key="4">
    <source>
        <dbReference type="RuleBase" id="RU000640"/>
    </source>
</evidence>
<dbReference type="InterPro" id="IPR019835">
    <property type="entry name" value="SWIB_domain"/>
</dbReference>
<comment type="subcellular location">
    <subcellularLocation>
        <location evidence="1 4">Mitochondrion matrix</location>
    </subcellularLocation>
</comment>
<dbReference type="InterPro" id="IPR003121">
    <property type="entry name" value="SWIB_MDM2_domain"/>
</dbReference>
<evidence type="ECO:0000256" key="5">
    <source>
        <dbReference type="SAM" id="Phobius"/>
    </source>
</evidence>
<dbReference type="FunFam" id="2.30.22.10:FF:000002">
    <property type="entry name" value="GrpE protein homolog"/>
    <property type="match status" value="1"/>
</dbReference>
<organism evidence="7 8">
    <name type="scientific">Anisodus acutangulus</name>
    <dbReference type="NCBI Taxonomy" id="402998"/>
    <lineage>
        <taxon>Eukaryota</taxon>
        <taxon>Viridiplantae</taxon>
        <taxon>Streptophyta</taxon>
        <taxon>Embryophyta</taxon>
        <taxon>Tracheophyta</taxon>
        <taxon>Spermatophyta</taxon>
        <taxon>Magnoliopsida</taxon>
        <taxon>eudicotyledons</taxon>
        <taxon>Gunneridae</taxon>
        <taxon>Pentapetalae</taxon>
        <taxon>asterids</taxon>
        <taxon>lamiids</taxon>
        <taxon>Solanales</taxon>
        <taxon>Solanaceae</taxon>
        <taxon>Solanoideae</taxon>
        <taxon>Hyoscyameae</taxon>
        <taxon>Anisodus</taxon>
    </lineage>
</organism>
<dbReference type="InterPro" id="IPR009012">
    <property type="entry name" value="GrpE_head"/>
</dbReference>
<dbReference type="InterPro" id="IPR000740">
    <property type="entry name" value="GrpE"/>
</dbReference>
<feature type="transmembrane region" description="Helical" evidence="5">
    <location>
        <begin position="92"/>
        <end position="109"/>
    </location>
</feature>
<dbReference type="Gene3D" id="2.30.22.10">
    <property type="entry name" value="Head domain of nucleotide exchange factor GrpE"/>
    <property type="match status" value="1"/>
</dbReference>
<dbReference type="GO" id="GO:0000774">
    <property type="term" value="F:adenyl-nucleotide exchange factor activity"/>
    <property type="evidence" value="ECO:0007669"/>
    <property type="project" value="InterPro"/>
</dbReference>
<dbReference type="GO" id="GO:0005759">
    <property type="term" value="C:mitochondrial matrix"/>
    <property type="evidence" value="ECO:0007669"/>
    <property type="project" value="UniProtKB-SubCell"/>
</dbReference>
<evidence type="ECO:0000256" key="3">
    <source>
        <dbReference type="ARBA" id="ARBA00023186"/>
    </source>
</evidence>
<feature type="transmembrane region" description="Helical" evidence="5">
    <location>
        <begin position="144"/>
        <end position="164"/>
    </location>
</feature>
<evidence type="ECO:0000313" key="8">
    <source>
        <dbReference type="Proteomes" id="UP001152561"/>
    </source>
</evidence>
<feature type="transmembrane region" description="Helical" evidence="5">
    <location>
        <begin position="192"/>
        <end position="212"/>
    </location>
</feature>
<evidence type="ECO:0000259" key="6">
    <source>
        <dbReference type="PROSITE" id="PS51925"/>
    </source>
</evidence>
<evidence type="ECO:0000256" key="1">
    <source>
        <dbReference type="ARBA" id="ARBA00004305"/>
    </source>
</evidence>
<feature type="domain" description="DM2" evidence="6">
    <location>
        <begin position="464"/>
        <end position="544"/>
    </location>
</feature>
<dbReference type="PROSITE" id="PS51925">
    <property type="entry name" value="SWIB_MDM2"/>
    <property type="match status" value="1"/>
</dbReference>
<proteinExistence type="inferred from homology"/>
<keyword evidence="5" id="KW-0812">Transmembrane</keyword>
<dbReference type="OrthoDB" id="1916325at2759"/>
<accession>A0A9Q1LA61</accession>
<sequence>MGDESKGQSQSLLNNRNILYARSKSHAYDELRIFRRWLKWMCVDQSDTSYAVLSWFVFIMFAIVVPCLSHFILACADCDGRHDRPYDNVVQLSLSGVAALSFICLSGFVRKFGLRRFLFLDKLCDESETVRKGYMEQLNRSLKILFIFVLPCFAAESIYKIWWYSSGGTQIPFLGNVIVSDIVACFLELCSWLYRTMVFFLVCVLFRLICYLQILRLQDFAQIFHVDSDVETVLREHLRIRRHLRIISHRYRRFILLALVFVTASQFASLLMTTRSTADLHIYKSGELALCSVSLLAGLLILLRSAVRITHKAQSVTCLAAKWHVCATIDSFESVEGETPPISQIASNQVFPVSSEEGSSDDIGDEEDELDNTKFVHSYAYSTISFQKRQALVTYFENNKAGITLYGFMLDRSYLHTIFVHKFHCYNLANSQTRKQRRGNREANKMLPQQMKKVMTDNPKKLANLIDLVNLPSTLREFMGQSQTSRLGCFKRVWSYIKENNLQDSNNKNLVNCDEKLKSILLGNSQCRNSLLLYYRHNNQHHHVPIFHSICDLKEKVFKKFGVENFDPTNEEFDPNKHNAVFQVPDPEKAPGVIAICLEPGYTLHDRIIRPAEVGVTVAVESTGN</sequence>
<name>A0A9Q1LA61_9SOLA</name>
<dbReference type="Pfam" id="PF01025">
    <property type="entry name" value="GrpE"/>
    <property type="match status" value="1"/>
</dbReference>
<dbReference type="GO" id="GO:0051087">
    <property type="term" value="F:protein-folding chaperone binding"/>
    <property type="evidence" value="ECO:0007669"/>
    <property type="project" value="InterPro"/>
</dbReference>
<dbReference type="SMART" id="SM00151">
    <property type="entry name" value="SWIB"/>
    <property type="match status" value="1"/>
</dbReference>
<dbReference type="Pfam" id="PF12056">
    <property type="entry name" value="DUF3537"/>
    <property type="match status" value="1"/>
</dbReference>
<keyword evidence="5" id="KW-0472">Membrane</keyword>
<evidence type="ECO:0000313" key="7">
    <source>
        <dbReference type="EMBL" id="KAJ8532549.1"/>
    </source>
</evidence>
<feature type="transmembrane region" description="Helical" evidence="5">
    <location>
        <begin position="254"/>
        <end position="273"/>
    </location>
</feature>
<dbReference type="InterPro" id="IPR021924">
    <property type="entry name" value="DUF3537"/>
</dbReference>
<dbReference type="PANTHER" id="PTHR31963:SF15">
    <property type="entry name" value="EXTRACELLULAR LIGAND-GATED ION CHANNEL"/>
    <property type="match status" value="1"/>
</dbReference>
<keyword evidence="3 4" id="KW-0143">Chaperone</keyword>
<comment type="function">
    <text evidence="4">Essential component of the PAM complex, a complex required for the translocation of transit peptide-containing proteins from the inner membrane into the mitochondrial matrix in an ATP-dependent manner.</text>
</comment>
<dbReference type="CDD" id="cd10567">
    <property type="entry name" value="SWIB-MDM2_like"/>
    <property type="match status" value="1"/>
</dbReference>
<dbReference type="PANTHER" id="PTHR31963">
    <property type="entry name" value="RAS GUANINE NUCLEOTIDE EXCHANGE FACTOR K"/>
    <property type="match status" value="1"/>
</dbReference>
<feature type="transmembrane region" description="Helical" evidence="5">
    <location>
        <begin position="285"/>
        <end position="303"/>
    </location>
</feature>
<dbReference type="InterPro" id="IPR036885">
    <property type="entry name" value="SWIB_MDM2_dom_sf"/>
</dbReference>
<dbReference type="SUPFAM" id="SSF47592">
    <property type="entry name" value="SWIB/MDM2 domain"/>
    <property type="match status" value="1"/>
</dbReference>
<dbReference type="GO" id="GO:0042803">
    <property type="term" value="F:protein homodimerization activity"/>
    <property type="evidence" value="ECO:0007669"/>
    <property type="project" value="InterPro"/>
</dbReference>
<evidence type="ECO:0000256" key="2">
    <source>
        <dbReference type="ARBA" id="ARBA00009054"/>
    </source>
</evidence>
<dbReference type="EMBL" id="JAJAGQ010000020">
    <property type="protein sequence ID" value="KAJ8532549.1"/>
    <property type="molecule type" value="Genomic_DNA"/>
</dbReference>
<reference evidence="8" key="1">
    <citation type="journal article" date="2023" name="Proc. Natl. Acad. Sci. U.S.A.">
        <title>Genomic and structural basis for evolution of tropane alkaloid biosynthesis.</title>
        <authorList>
            <person name="Wanga Y.-J."/>
            <person name="Taina T."/>
            <person name="Yua J.-Y."/>
            <person name="Lia J."/>
            <person name="Xua B."/>
            <person name="Chenc J."/>
            <person name="D'Auriad J.C."/>
            <person name="Huanga J.-P."/>
            <person name="Huanga S.-X."/>
        </authorList>
    </citation>
    <scope>NUCLEOTIDE SEQUENCE [LARGE SCALE GENOMIC DNA]</scope>
    <source>
        <strain evidence="8">cv. KIB-2019</strain>
    </source>
</reference>
<keyword evidence="8" id="KW-1185">Reference proteome</keyword>
<keyword evidence="5" id="KW-1133">Transmembrane helix</keyword>
<comment type="similarity">
    <text evidence="2">Belongs to the GrpE family.</text>
</comment>
<dbReference type="SUPFAM" id="SSF51064">
    <property type="entry name" value="Head domain of nucleotide exchange factor GrpE"/>
    <property type="match status" value="1"/>
</dbReference>
<dbReference type="Gene3D" id="1.10.245.10">
    <property type="entry name" value="SWIB/MDM2 domain"/>
    <property type="match status" value="1"/>
</dbReference>
<dbReference type="Pfam" id="PF02201">
    <property type="entry name" value="SWIB"/>
    <property type="match status" value="1"/>
</dbReference>
<dbReference type="AlphaFoldDB" id="A0A9Q1LA61"/>
<dbReference type="GO" id="GO:0006457">
    <property type="term" value="P:protein folding"/>
    <property type="evidence" value="ECO:0007669"/>
    <property type="project" value="InterPro"/>
</dbReference>
<dbReference type="PRINTS" id="PR00773">
    <property type="entry name" value="GRPEPROTEIN"/>
</dbReference>
<protein>
    <recommendedName>
        <fullName evidence="4">GrpE protein homolog</fullName>
    </recommendedName>
</protein>
<gene>
    <name evidence="7" type="ORF">K7X08_012472</name>
</gene>
<feature type="transmembrane region" description="Helical" evidence="5">
    <location>
        <begin position="50"/>
        <end position="72"/>
    </location>
</feature>
<dbReference type="PROSITE" id="PS01071">
    <property type="entry name" value="GRPE"/>
    <property type="match status" value="1"/>
</dbReference>
<comment type="caution">
    <text evidence="7">The sequence shown here is derived from an EMBL/GenBank/DDBJ whole genome shotgun (WGS) entry which is preliminary data.</text>
</comment>
<dbReference type="Proteomes" id="UP001152561">
    <property type="component" value="Unassembled WGS sequence"/>
</dbReference>